<protein>
    <recommendedName>
        <fullName evidence="3">DUF429 domain-containing protein</fullName>
    </recommendedName>
</protein>
<dbReference type="AlphaFoldDB" id="A0A2D0MWX5"/>
<comment type="caution">
    <text evidence="1">The sequence shown here is derived from an EMBL/GenBank/DDBJ whole genome shotgun (WGS) entry which is preliminary data.</text>
</comment>
<dbReference type="EMBL" id="PDUD01000076">
    <property type="protein sequence ID" value="PHN00745.1"/>
    <property type="molecule type" value="Genomic_DNA"/>
</dbReference>
<evidence type="ECO:0000313" key="1">
    <source>
        <dbReference type="EMBL" id="PHN00745.1"/>
    </source>
</evidence>
<sequence>MKIIGIDIHPGKNSTLFDGEKYDDLSSSKLKEFLLPIEEDNDQRILICCDAPLTGPRDEIQEIRYKNSSNSLTKRDIEYFFTNNFGFNVNVKDTNEKKFKGISVGNYSSLPHWTITKRLFGLPIMGKYCKKELPFKHIHSEVEIVNTINNYIVEVHPGLAIWVWLNKKWDEDYNWQYKGEKSTLFQIKEDLNHLLFEEIKVNSSLKPKFEEIDDDDKLDSFIAWLLGYLWLRDSRGLVNVIGNQETGSFLLPAMDQLKTSFENFIQNRK</sequence>
<keyword evidence="2" id="KW-1185">Reference proteome</keyword>
<evidence type="ECO:0008006" key="3">
    <source>
        <dbReference type="Google" id="ProtNLM"/>
    </source>
</evidence>
<organism evidence="1 2">
    <name type="scientific">Flavilitoribacter nigricans (strain ATCC 23147 / DSM 23189 / NBRC 102662 / NCIMB 1420 / SS-2)</name>
    <name type="common">Lewinella nigricans</name>
    <dbReference type="NCBI Taxonomy" id="1122177"/>
    <lineage>
        <taxon>Bacteria</taxon>
        <taxon>Pseudomonadati</taxon>
        <taxon>Bacteroidota</taxon>
        <taxon>Saprospiria</taxon>
        <taxon>Saprospirales</taxon>
        <taxon>Lewinellaceae</taxon>
        <taxon>Flavilitoribacter</taxon>
    </lineage>
</organism>
<proteinExistence type="predicted"/>
<dbReference type="OrthoDB" id="9553793at2"/>
<evidence type="ECO:0000313" key="2">
    <source>
        <dbReference type="Proteomes" id="UP000223913"/>
    </source>
</evidence>
<accession>A0A2D0MWX5</accession>
<gene>
    <name evidence="1" type="ORF">CRP01_40510</name>
</gene>
<dbReference type="RefSeq" id="WP_099155822.1">
    <property type="nucleotide sequence ID" value="NZ_PDUD01000076.1"/>
</dbReference>
<reference evidence="1 2" key="1">
    <citation type="submission" date="2017-10" db="EMBL/GenBank/DDBJ databases">
        <title>The draft genome sequence of Lewinella nigricans NBRC 102662.</title>
        <authorList>
            <person name="Wang K."/>
        </authorList>
    </citation>
    <scope>NUCLEOTIDE SEQUENCE [LARGE SCALE GENOMIC DNA]</scope>
    <source>
        <strain evidence="1 2">NBRC 102662</strain>
    </source>
</reference>
<name>A0A2D0MWX5_FLAN2</name>
<dbReference type="Proteomes" id="UP000223913">
    <property type="component" value="Unassembled WGS sequence"/>
</dbReference>